<evidence type="ECO:0000313" key="1">
    <source>
        <dbReference type="EMBL" id="BCJ92586.1"/>
    </source>
</evidence>
<organism evidence="1 2">
    <name type="scientific">Anaerocolumna cellulosilytica</name>
    <dbReference type="NCBI Taxonomy" id="433286"/>
    <lineage>
        <taxon>Bacteria</taxon>
        <taxon>Bacillati</taxon>
        <taxon>Bacillota</taxon>
        <taxon>Clostridia</taxon>
        <taxon>Lachnospirales</taxon>
        <taxon>Lachnospiraceae</taxon>
        <taxon>Anaerocolumna</taxon>
    </lineage>
</organism>
<dbReference type="Proteomes" id="UP000515561">
    <property type="component" value="Chromosome"/>
</dbReference>
<reference evidence="1 2" key="1">
    <citation type="journal article" date="2016" name="Int. J. Syst. Evol. Microbiol.">
        <title>Descriptions of Anaerotaenia torta gen. nov., sp. nov. and Anaerocolumna cellulosilytica gen. nov., sp. nov. isolated from a methanogenic reactor of cattle waste.</title>
        <authorList>
            <person name="Uek A."/>
            <person name="Ohtaki Y."/>
            <person name="Kaku N."/>
            <person name="Ueki K."/>
        </authorList>
    </citation>
    <scope>NUCLEOTIDE SEQUENCE [LARGE SCALE GENOMIC DNA]</scope>
    <source>
        <strain evidence="1 2">SN021</strain>
    </source>
</reference>
<dbReference type="KEGG" id="acel:acsn021_01550"/>
<proteinExistence type="predicted"/>
<protein>
    <submittedName>
        <fullName evidence="1">Uncharacterized protein</fullName>
    </submittedName>
</protein>
<dbReference type="AlphaFoldDB" id="A0A6S6QSH9"/>
<evidence type="ECO:0000313" key="2">
    <source>
        <dbReference type="Proteomes" id="UP000515561"/>
    </source>
</evidence>
<keyword evidence="2" id="KW-1185">Reference proteome</keyword>
<dbReference type="EMBL" id="AP023367">
    <property type="protein sequence ID" value="BCJ92586.1"/>
    <property type="molecule type" value="Genomic_DNA"/>
</dbReference>
<sequence length="91" mass="10698">MNEETTIIIAYSYVKCNPIENKLKTYVIRIDIPIGVCYYNLTQYVRQRCEGSCENKMVSSYGSTYFFTLKLTYCVRSEIYYAVYIGWFGFG</sequence>
<name>A0A6S6QSH9_9FIRM</name>
<gene>
    <name evidence="1" type="ORF">acsn021_01550</name>
</gene>
<accession>A0A6S6QSH9</accession>